<dbReference type="Pfam" id="PF14525">
    <property type="entry name" value="AraC_binding_2"/>
    <property type="match status" value="1"/>
</dbReference>
<gene>
    <name evidence="5" type="ORF">ACFPP6_19330</name>
</gene>
<organism evidence="5 6">
    <name type="scientific">Streptomyces aureoversilis</name>
    <dbReference type="NCBI Taxonomy" id="67277"/>
    <lineage>
        <taxon>Bacteria</taxon>
        <taxon>Bacillati</taxon>
        <taxon>Actinomycetota</taxon>
        <taxon>Actinomycetes</taxon>
        <taxon>Kitasatosporales</taxon>
        <taxon>Streptomycetaceae</taxon>
        <taxon>Streptomyces</taxon>
    </lineage>
</organism>
<proteinExistence type="predicted"/>
<sequence length="325" mass="36147">MSIVLSTASMPVTERLDYWRHTVGQDLLDYSTPGDTPFNGTVMADQLGPVRVSTTHAGPLRVRKTPLAIDYLMAEDYITVVLQDSGPLVIDHDDDRTLLRPGTLAFYDTTRPFTLNFPDHFRTHVFRIPRHMLGLRDTDLRRVARAPVQADDGTAALIIPFLSRLAAQAGTHRPHIRTLLARNTGDLLATLAAELLDHGTPDTGTDAANTTLRLRIKAFIEGHLSDPDLSPQTIAAAHHVSVRHVHRIFQAEDTTVSRWIQHRRLESCRRELDRPGRNAPAVTAIAHRFGFTSASHFSRTFRAAYGVSPREWRAAARRDAAATVA</sequence>
<dbReference type="PROSITE" id="PS01124">
    <property type="entry name" value="HTH_ARAC_FAMILY_2"/>
    <property type="match status" value="1"/>
</dbReference>
<accession>A0ABV9ZZM2</accession>
<dbReference type="EMBL" id="JBHSKJ010000010">
    <property type="protein sequence ID" value="MFC5146828.1"/>
    <property type="molecule type" value="Genomic_DNA"/>
</dbReference>
<reference evidence="6" key="1">
    <citation type="journal article" date="2019" name="Int. J. Syst. Evol. Microbiol.">
        <title>The Global Catalogue of Microorganisms (GCM) 10K type strain sequencing project: providing services to taxonomists for standard genome sequencing and annotation.</title>
        <authorList>
            <consortium name="The Broad Institute Genomics Platform"/>
            <consortium name="The Broad Institute Genome Sequencing Center for Infectious Disease"/>
            <person name="Wu L."/>
            <person name="Ma J."/>
        </authorList>
    </citation>
    <scope>NUCLEOTIDE SEQUENCE [LARGE SCALE GENOMIC DNA]</scope>
    <source>
        <strain evidence="6">CGMCC 4.1641</strain>
    </source>
</reference>
<dbReference type="Gene3D" id="1.10.10.60">
    <property type="entry name" value="Homeodomain-like"/>
    <property type="match status" value="1"/>
</dbReference>
<dbReference type="InterPro" id="IPR035418">
    <property type="entry name" value="AraC-bd_2"/>
</dbReference>
<dbReference type="InterPro" id="IPR018060">
    <property type="entry name" value="HTH_AraC"/>
</dbReference>
<dbReference type="Pfam" id="PF12833">
    <property type="entry name" value="HTH_18"/>
    <property type="match status" value="1"/>
</dbReference>
<keyword evidence="2" id="KW-0238">DNA-binding</keyword>
<keyword evidence="1" id="KW-0805">Transcription regulation</keyword>
<evidence type="ECO:0000259" key="4">
    <source>
        <dbReference type="PROSITE" id="PS01124"/>
    </source>
</evidence>
<dbReference type="PANTHER" id="PTHR46796">
    <property type="entry name" value="HTH-TYPE TRANSCRIPTIONAL ACTIVATOR RHAS-RELATED"/>
    <property type="match status" value="1"/>
</dbReference>
<name>A0ABV9ZZM2_9ACTN</name>
<comment type="caution">
    <text evidence="5">The sequence shown here is derived from an EMBL/GenBank/DDBJ whole genome shotgun (WGS) entry which is preliminary data.</text>
</comment>
<evidence type="ECO:0000256" key="1">
    <source>
        <dbReference type="ARBA" id="ARBA00023015"/>
    </source>
</evidence>
<dbReference type="InterPro" id="IPR009057">
    <property type="entry name" value="Homeodomain-like_sf"/>
</dbReference>
<dbReference type="Proteomes" id="UP001596222">
    <property type="component" value="Unassembled WGS sequence"/>
</dbReference>
<dbReference type="SMART" id="SM00342">
    <property type="entry name" value="HTH_ARAC"/>
    <property type="match status" value="1"/>
</dbReference>
<dbReference type="RefSeq" id="WP_382043699.1">
    <property type="nucleotide sequence ID" value="NZ_JBHSKJ010000010.1"/>
</dbReference>
<feature type="domain" description="HTH araC/xylS-type" evidence="4">
    <location>
        <begin position="214"/>
        <end position="315"/>
    </location>
</feature>
<keyword evidence="6" id="KW-1185">Reference proteome</keyword>
<dbReference type="InterPro" id="IPR050204">
    <property type="entry name" value="AraC_XylS_family_regulators"/>
</dbReference>
<evidence type="ECO:0000313" key="5">
    <source>
        <dbReference type="EMBL" id="MFC5146828.1"/>
    </source>
</evidence>
<dbReference type="InterPro" id="IPR020449">
    <property type="entry name" value="Tscrpt_reg_AraC-type_HTH"/>
</dbReference>
<evidence type="ECO:0000256" key="3">
    <source>
        <dbReference type="ARBA" id="ARBA00023163"/>
    </source>
</evidence>
<evidence type="ECO:0000256" key="2">
    <source>
        <dbReference type="ARBA" id="ARBA00023125"/>
    </source>
</evidence>
<keyword evidence="3" id="KW-0804">Transcription</keyword>
<protein>
    <submittedName>
        <fullName evidence="5">Helix-turn-helix domain-containing protein</fullName>
    </submittedName>
</protein>
<dbReference type="SUPFAM" id="SSF46689">
    <property type="entry name" value="Homeodomain-like"/>
    <property type="match status" value="1"/>
</dbReference>
<dbReference type="PRINTS" id="PR00032">
    <property type="entry name" value="HTHARAC"/>
</dbReference>
<dbReference type="PANTHER" id="PTHR46796:SF6">
    <property type="entry name" value="ARAC SUBFAMILY"/>
    <property type="match status" value="1"/>
</dbReference>
<evidence type="ECO:0000313" key="6">
    <source>
        <dbReference type="Proteomes" id="UP001596222"/>
    </source>
</evidence>